<evidence type="ECO:0000256" key="1">
    <source>
        <dbReference type="ARBA" id="ARBA00022723"/>
    </source>
</evidence>
<keyword evidence="4" id="KW-1185">Reference proteome</keyword>
<proteinExistence type="predicted"/>
<name>A0A916YYL8_9SPHN</name>
<evidence type="ECO:0000313" key="4">
    <source>
        <dbReference type="Proteomes" id="UP000612349"/>
    </source>
</evidence>
<gene>
    <name evidence="3" type="ORF">GCM10010990_16970</name>
</gene>
<dbReference type="GO" id="GO:0046872">
    <property type="term" value="F:metal ion binding"/>
    <property type="evidence" value="ECO:0007669"/>
    <property type="project" value="UniProtKB-KW"/>
</dbReference>
<organism evidence="3 4">
    <name type="scientific">Croceicoccus mobilis</name>
    <dbReference type="NCBI Taxonomy" id="1703339"/>
    <lineage>
        <taxon>Bacteria</taxon>
        <taxon>Pseudomonadati</taxon>
        <taxon>Pseudomonadota</taxon>
        <taxon>Alphaproteobacteria</taxon>
        <taxon>Sphingomonadales</taxon>
        <taxon>Erythrobacteraceae</taxon>
        <taxon>Croceicoccus</taxon>
    </lineage>
</organism>
<dbReference type="PANTHER" id="PTHR43048:SF6">
    <property type="entry name" value="BLR8189 PROTEIN"/>
    <property type="match status" value="1"/>
</dbReference>
<protein>
    <recommendedName>
        <fullName evidence="2">VOC domain-containing protein</fullName>
    </recommendedName>
</protein>
<dbReference type="InterPro" id="IPR051785">
    <property type="entry name" value="MMCE/EMCE_epimerase"/>
</dbReference>
<dbReference type="PANTHER" id="PTHR43048">
    <property type="entry name" value="METHYLMALONYL-COA EPIMERASE"/>
    <property type="match status" value="1"/>
</dbReference>
<dbReference type="GO" id="GO:0046491">
    <property type="term" value="P:L-methylmalonyl-CoA metabolic process"/>
    <property type="evidence" value="ECO:0007669"/>
    <property type="project" value="TreeGrafter"/>
</dbReference>
<reference evidence="3" key="2">
    <citation type="submission" date="2020-09" db="EMBL/GenBank/DDBJ databases">
        <authorList>
            <person name="Sun Q."/>
            <person name="Zhou Y."/>
        </authorList>
    </citation>
    <scope>NUCLEOTIDE SEQUENCE</scope>
    <source>
        <strain evidence="3">CGMCC 1.15360</strain>
    </source>
</reference>
<dbReference type="PROSITE" id="PS51819">
    <property type="entry name" value="VOC"/>
    <property type="match status" value="1"/>
</dbReference>
<reference evidence="3" key="1">
    <citation type="journal article" date="2014" name="Int. J. Syst. Evol. Microbiol.">
        <title>Complete genome sequence of Corynebacterium casei LMG S-19264T (=DSM 44701T), isolated from a smear-ripened cheese.</title>
        <authorList>
            <consortium name="US DOE Joint Genome Institute (JGI-PGF)"/>
            <person name="Walter F."/>
            <person name="Albersmeier A."/>
            <person name="Kalinowski J."/>
            <person name="Ruckert C."/>
        </authorList>
    </citation>
    <scope>NUCLEOTIDE SEQUENCE</scope>
    <source>
        <strain evidence="3">CGMCC 1.15360</strain>
    </source>
</reference>
<evidence type="ECO:0000259" key="2">
    <source>
        <dbReference type="PROSITE" id="PS51819"/>
    </source>
</evidence>
<evidence type="ECO:0000313" key="3">
    <source>
        <dbReference type="EMBL" id="GGD68053.1"/>
    </source>
</evidence>
<dbReference type="GO" id="GO:0004493">
    <property type="term" value="F:methylmalonyl-CoA epimerase activity"/>
    <property type="evidence" value="ECO:0007669"/>
    <property type="project" value="TreeGrafter"/>
</dbReference>
<dbReference type="Proteomes" id="UP000612349">
    <property type="component" value="Unassembled WGS sequence"/>
</dbReference>
<dbReference type="Pfam" id="PF13669">
    <property type="entry name" value="Glyoxalase_4"/>
    <property type="match status" value="1"/>
</dbReference>
<dbReference type="SUPFAM" id="SSF54593">
    <property type="entry name" value="Glyoxalase/Bleomycin resistance protein/Dihydroxybiphenyl dioxygenase"/>
    <property type="match status" value="1"/>
</dbReference>
<dbReference type="RefSeq" id="WP_172808111.1">
    <property type="nucleotide sequence ID" value="NZ_BMIP01000003.1"/>
</dbReference>
<comment type="caution">
    <text evidence="3">The sequence shown here is derived from an EMBL/GenBank/DDBJ whole genome shotgun (WGS) entry which is preliminary data.</text>
</comment>
<accession>A0A916YYL8</accession>
<sequence>MSIFRGIEHIGLTVPDIEQAERFFVEAFGAETLYSLVTKNDTPQRASNLMQVNGLLPGTQVISMRMMRLANGPNVELFEITDNGEGRKEAAGVNDRGLHHFSMYVDDIEAAKDAFTAAGGVMTHGPVDGFGPEEGEGNQVWFGRFPWGTWLELITLPAGVKSEASQPRWFPEANN</sequence>
<dbReference type="Gene3D" id="3.10.180.10">
    <property type="entry name" value="2,3-Dihydroxybiphenyl 1,2-Dioxygenase, domain 1"/>
    <property type="match status" value="1"/>
</dbReference>
<dbReference type="EMBL" id="BMIP01000003">
    <property type="protein sequence ID" value="GGD68053.1"/>
    <property type="molecule type" value="Genomic_DNA"/>
</dbReference>
<keyword evidence="1" id="KW-0479">Metal-binding</keyword>
<dbReference type="InterPro" id="IPR029068">
    <property type="entry name" value="Glyas_Bleomycin-R_OHBP_Dase"/>
</dbReference>
<dbReference type="AlphaFoldDB" id="A0A916YYL8"/>
<dbReference type="InterPro" id="IPR037523">
    <property type="entry name" value="VOC_core"/>
</dbReference>
<feature type="domain" description="VOC" evidence="2">
    <location>
        <begin position="6"/>
        <end position="156"/>
    </location>
</feature>